<proteinExistence type="predicted"/>
<dbReference type="CDD" id="cd21175">
    <property type="entry name" value="LPMO_AA9"/>
    <property type="match status" value="1"/>
</dbReference>
<dbReference type="InterPro" id="IPR005103">
    <property type="entry name" value="AA9_LPMO"/>
</dbReference>
<dbReference type="EMBL" id="JBFXLU010000294">
    <property type="protein sequence ID" value="KAL2830975.1"/>
    <property type="molecule type" value="Genomic_DNA"/>
</dbReference>
<keyword evidence="6" id="KW-0732">Signal</keyword>
<evidence type="ECO:0000313" key="8">
    <source>
        <dbReference type="EMBL" id="KAL2830975.1"/>
    </source>
</evidence>
<evidence type="ECO:0000313" key="9">
    <source>
        <dbReference type="Proteomes" id="UP001610446"/>
    </source>
</evidence>
<dbReference type="Pfam" id="PF03443">
    <property type="entry name" value="AA9"/>
    <property type="match status" value="1"/>
</dbReference>
<dbReference type="Proteomes" id="UP001610446">
    <property type="component" value="Unassembled WGS sequence"/>
</dbReference>
<reference evidence="8 9" key="1">
    <citation type="submission" date="2024-07" db="EMBL/GenBank/DDBJ databases">
        <title>Section-level genome sequencing and comparative genomics of Aspergillus sections Usti and Cavernicolus.</title>
        <authorList>
            <consortium name="Lawrence Berkeley National Laboratory"/>
            <person name="Nybo J.L."/>
            <person name="Vesth T.C."/>
            <person name="Theobald S."/>
            <person name="Frisvad J.C."/>
            <person name="Larsen T.O."/>
            <person name="Kjaerboelling I."/>
            <person name="Rothschild-Mancinelli K."/>
            <person name="Lyhne E.K."/>
            <person name="Kogle M.E."/>
            <person name="Barry K."/>
            <person name="Clum A."/>
            <person name="Na H."/>
            <person name="Ledsgaard L."/>
            <person name="Lin J."/>
            <person name="Lipzen A."/>
            <person name="Kuo A."/>
            <person name="Riley R."/>
            <person name="Mondo S."/>
            <person name="Labutti K."/>
            <person name="Haridas S."/>
            <person name="Pangalinan J."/>
            <person name="Salamov A.A."/>
            <person name="Simmons B.A."/>
            <person name="Magnuson J.K."/>
            <person name="Chen J."/>
            <person name="Drula E."/>
            <person name="Henrissat B."/>
            <person name="Wiebenga A."/>
            <person name="Lubbers R.J."/>
            <person name="Gomes A.C."/>
            <person name="Makela M.R."/>
            <person name="Stajich J."/>
            <person name="Grigoriev I.V."/>
            <person name="Mortensen U.H."/>
            <person name="De Vries R.P."/>
            <person name="Baker S.E."/>
            <person name="Andersen M.R."/>
        </authorList>
    </citation>
    <scope>NUCLEOTIDE SEQUENCE [LARGE SCALE GENOMIC DNA]</scope>
    <source>
        <strain evidence="8 9">CBS 123904</strain>
    </source>
</reference>
<feature type="compositionally biased region" description="Low complexity" evidence="5">
    <location>
        <begin position="301"/>
        <end position="326"/>
    </location>
</feature>
<sequence length="358" mass="37384">MISPIIIIAIATIAAAHGHVTSILAGGQEYSGFLIFTHPYASPPPELIAWSTTATDDGYAQQVPGADVICNRGAKPGKLSAPIAAGDTVTLTWSQWLSDHHGPVVNYLAPCNADCATVDPASLKFFKISETGYENGVWGTDLLIQNGNKWDVVIPANIKAGGYVLRHELIAMQGKFQLYPQCVNLEVTGGGDSVPEGVPGADLYTGNEPGLTTNIWQPVSDYKIPGPGLYDSGAGTDTDTAGSETETVGSTQAVASTTTTTRAHTTFVTSPSPSSSETESQTEPTSETTDDTLEVVPVTPGATDMSTGTSTGTDTSATETGSITQTTCSPTYTLTSTSIETVVTMILDEYKFACTQIL</sequence>
<evidence type="ECO:0000259" key="7">
    <source>
        <dbReference type="Pfam" id="PF03443"/>
    </source>
</evidence>
<keyword evidence="3" id="KW-0964">Secreted</keyword>
<comment type="cofactor">
    <cofactor evidence="1">
        <name>Cu(2+)</name>
        <dbReference type="ChEBI" id="CHEBI:29036"/>
    </cofactor>
</comment>
<feature type="compositionally biased region" description="Low complexity" evidence="5">
    <location>
        <begin position="247"/>
        <end position="287"/>
    </location>
</feature>
<feature type="compositionally biased region" description="Polar residues" evidence="5">
    <location>
        <begin position="235"/>
        <end position="246"/>
    </location>
</feature>
<keyword evidence="4" id="KW-1015">Disulfide bond</keyword>
<keyword evidence="9" id="KW-1185">Reference proteome</keyword>
<evidence type="ECO:0000256" key="2">
    <source>
        <dbReference type="ARBA" id="ARBA00004613"/>
    </source>
</evidence>
<organism evidence="8 9">
    <name type="scientific">Aspergillus pseudoustus</name>
    <dbReference type="NCBI Taxonomy" id="1810923"/>
    <lineage>
        <taxon>Eukaryota</taxon>
        <taxon>Fungi</taxon>
        <taxon>Dikarya</taxon>
        <taxon>Ascomycota</taxon>
        <taxon>Pezizomycotina</taxon>
        <taxon>Eurotiomycetes</taxon>
        <taxon>Eurotiomycetidae</taxon>
        <taxon>Eurotiales</taxon>
        <taxon>Aspergillaceae</taxon>
        <taxon>Aspergillus</taxon>
        <taxon>Aspergillus subgen. Nidulantes</taxon>
    </lineage>
</organism>
<feature type="signal peptide" evidence="6">
    <location>
        <begin position="1"/>
        <end position="18"/>
    </location>
</feature>
<evidence type="ECO:0000256" key="5">
    <source>
        <dbReference type="SAM" id="MobiDB-lite"/>
    </source>
</evidence>
<accession>A0ABR4IT76</accession>
<comment type="subcellular location">
    <subcellularLocation>
        <location evidence="2">Secreted</location>
    </subcellularLocation>
</comment>
<evidence type="ECO:0000256" key="3">
    <source>
        <dbReference type="ARBA" id="ARBA00022525"/>
    </source>
</evidence>
<feature type="chain" id="PRO_5046224642" evidence="6">
    <location>
        <begin position="19"/>
        <end position="358"/>
    </location>
</feature>
<evidence type="ECO:0000256" key="1">
    <source>
        <dbReference type="ARBA" id="ARBA00001973"/>
    </source>
</evidence>
<protein>
    <submittedName>
        <fullName evidence="8">Glycosyl hydrolase family 61-domain-containing protein</fullName>
    </submittedName>
</protein>
<dbReference type="Gene3D" id="2.70.50.70">
    <property type="match status" value="1"/>
</dbReference>
<name>A0ABR4IT76_9EURO</name>
<evidence type="ECO:0000256" key="6">
    <source>
        <dbReference type="SAM" id="SignalP"/>
    </source>
</evidence>
<evidence type="ECO:0000256" key="4">
    <source>
        <dbReference type="ARBA" id="ARBA00023157"/>
    </source>
</evidence>
<keyword evidence="8" id="KW-0378">Hydrolase</keyword>
<dbReference type="PANTHER" id="PTHR33353:SF34">
    <property type="entry name" value="ENDO-BETA-1,4-GLUCANASE D"/>
    <property type="match status" value="1"/>
</dbReference>
<gene>
    <name evidence="8" type="ORF">BJY01DRAFT_240256</name>
</gene>
<feature type="region of interest" description="Disordered" evidence="5">
    <location>
        <begin position="227"/>
        <end position="326"/>
    </location>
</feature>
<comment type="caution">
    <text evidence="8">The sequence shown here is derived from an EMBL/GenBank/DDBJ whole genome shotgun (WGS) entry which is preliminary data.</text>
</comment>
<dbReference type="GO" id="GO:0016787">
    <property type="term" value="F:hydrolase activity"/>
    <property type="evidence" value="ECO:0007669"/>
    <property type="project" value="UniProtKB-KW"/>
</dbReference>
<dbReference type="InterPro" id="IPR049892">
    <property type="entry name" value="AA9"/>
</dbReference>
<feature type="domain" description="Auxiliary Activity family 9 catalytic" evidence="7">
    <location>
        <begin position="17"/>
        <end position="219"/>
    </location>
</feature>
<dbReference type="PANTHER" id="PTHR33353">
    <property type="entry name" value="PUTATIVE (AFU_ORTHOLOGUE AFUA_1G12560)-RELATED"/>
    <property type="match status" value="1"/>
</dbReference>